<keyword evidence="8" id="KW-1185">Reference proteome</keyword>
<dbReference type="Gene3D" id="3.50.50.60">
    <property type="entry name" value="FAD/NAD(P)-binding domain"/>
    <property type="match status" value="1"/>
</dbReference>
<evidence type="ECO:0000256" key="1">
    <source>
        <dbReference type="ARBA" id="ARBA00001974"/>
    </source>
</evidence>
<accession>A0ABP8AT22</accession>
<sequence>MLPPLARPRRIAVIGGGIVGVALARALAVRGLGEVVVYEKERRLAAHQTGHNSGVVHAGLYYAPGSLKAELCTRGRGQIRDFCREKGLPYREVGKLVVAVDESELGPLAEIERRSRENGVPDLERIDDPARMREIEPHVAGIAAVHSPHTAIVDYAAITEALAHDARGAGADIRLGSEVTGLRIIGETAHVATPHDEREFDLVVACAGLQSDLVAKLAGADASPRILPFRGEYWQLSAEANDLCHGMIYPVPDPRFPFLGVHFTRGVYDDVRLGPSAVPALAREGYSWARISLKDTLGSIAWPGAGALLREHWYMGVDEISASLLKRRYFEKARRFVPELAMTHLAGKSAAGVRAQAWGRDGSLIDDFAVDRLGPVTLIRNAPSPAATSSMAIADHVIERFLGERTPAA</sequence>
<dbReference type="Gene3D" id="3.30.9.10">
    <property type="entry name" value="D-Amino Acid Oxidase, subunit A, domain 2"/>
    <property type="match status" value="1"/>
</dbReference>
<reference evidence="8" key="1">
    <citation type="journal article" date="2019" name="Int. J. Syst. Evol. Microbiol.">
        <title>The Global Catalogue of Microorganisms (GCM) 10K type strain sequencing project: providing services to taxonomists for standard genome sequencing and annotation.</title>
        <authorList>
            <consortium name="The Broad Institute Genomics Platform"/>
            <consortium name="The Broad Institute Genome Sequencing Center for Infectious Disease"/>
            <person name="Wu L."/>
            <person name="Ma J."/>
        </authorList>
    </citation>
    <scope>NUCLEOTIDE SEQUENCE [LARGE SCALE GENOMIC DNA]</scope>
    <source>
        <strain evidence="8">JCM 17593</strain>
    </source>
</reference>
<dbReference type="PANTHER" id="PTHR43104">
    <property type="entry name" value="L-2-HYDROXYGLUTARATE DEHYDROGENASE, MITOCHONDRIAL"/>
    <property type="match status" value="1"/>
</dbReference>
<evidence type="ECO:0000256" key="2">
    <source>
        <dbReference type="ARBA" id="ARBA00022630"/>
    </source>
</evidence>
<dbReference type="InterPro" id="IPR036188">
    <property type="entry name" value="FAD/NAD-bd_sf"/>
</dbReference>
<proteinExistence type="inferred from homology"/>
<dbReference type="NCBIfam" id="NF008726">
    <property type="entry name" value="PRK11728.1"/>
    <property type="match status" value="1"/>
</dbReference>
<keyword evidence="3" id="KW-0274">FAD</keyword>
<keyword evidence="2" id="KW-0285">Flavoprotein</keyword>
<dbReference type="Pfam" id="PF01266">
    <property type="entry name" value="DAO"/>
    <property type="match status" value="1"/>
</dbReference>
<comment type="cofactor">
    <cofactor evidence="1">
        <name>FAD</name>
        <dbReference type="ChEBI" id="CHEBI:57692"/>
    </cofactor>
</comment>
<evidence type="ECO:0000256" key="3">
    <source>
        <dbReference type="ARBA" id="ARBA00022827"/>
    </source>
</evidence>
<evidence type="ECO:0000313" key="8">
    <source>
        <dbReference type="Proteomes" id="UP001500213"/>
    </source>
</evidence>
<feature type="domain" description="FAD dependent oxidoreductase" evidence="6">
    <location>
        <begin position="10"/>
        <end position="399"/>
    </location>
</feature>
<dbReference type="EMBL" id="BAABBX010000014">
    <property type="protein sequence ID" value="GAA4189880.1"/>
    <property type="molecule type" value="Genomic_DNA"/>
</dbReference>
<evidence type="ECO:0000259" key="6">
    <source>
        <dbReference type="Pfam" id="PF01266"/>
    </source>
</evidence>
<dbReference type="Proteomes" id="UP001500213">
    <property type="component" value="Unassembled WGS sequence"/>
</dbReference>
<keyword evidence="4" id="KW-0560">Oxidoreductase</keyword>
<dbReference type="PANTHER" id="PTHR43104:SF2">
    <property type="entry name" value="L-2-HYDROXYGLUTARATE DEHYDROGENASE, MITOCHONDRIAL"/>
    <property type="match status" value="1"/>
</dbReference>
<protein>
    <submittedName>
        <fullName evidence="7">L-2-hydroxyglutarate oxidase</fullName>
    </submittedName>
</protein>
<comment type="similarity">
    <text evidence="5">Belongs to the L2HGDH family.</text>
</comment>
<dbReference type="InterPro" id="IPR006076">
    <property type="entry name" value="FAD-dep_OxRdtase"/>
</dbReference>
<evidence type="ECO:0000256" key="5">
    <source>
        <dbReference type="ARBA" id="ARBA00037941"/>
    </source>
</evidence>
<dbReference type="SUPFAM" id="SSF51905">
    <property type="entry name" value="FAD/NAD(P)-binding domain"/>
    <property type="match status" value="1"/>
</dbReference>
<gene>
    <name evidence="7" type="primary">lhgO</name>
    <name evidence="7" type="ORF">GCM10022288_18410</name>
</gene>
<name>A0ABP8AT22_9MICO</name>
<dbReference type="RefSeq" id="WP_344776117.1">
    <property type="nucleotide sequence ID" value="NZ_BAABBX010000014.1"/>
</dbReference>
<organism evidence="7 8">
    <name type="scientific">Gryllotalpicola kribbensis</name>
    <dbReference type="NCBI Taxonomy" id="993084"/>
    <lineage>
        <taxon>Bacteria</taxon>
        <taxon>Bacillati</taxon>
        <taxon>Actinomycetota</taxon>
        <taxon>Actinomycetes</taxon>
        <taxon>Micrococcales</taxon>
        <taxon>Microbacteriaceae</taxon>
        <taxon>Gryllotalpicola</taxon>
    </lineage>
</organism>
<evidence type="ECO:0000256" key="4">
    <source>
        <dbReference type="ARBA" id="ARBA00023002"/>
    </source>
</evidence>
<evidence type="ECO:0000313" key="7">
    <source>
        <dbReference type="EMBL" id="GAA4189880.1"/>
    </source>
</evidence>
<comment type="caution">
    <text evidence="7">The sequence shown here is derived from an EMBL/GenBank/DDBJ whole genome shotgun (WGS) entry which is preliminary data.</text>
</comment>